<accession>A0A0P9ZFY8</accession>
<reference evidence="1 2" key="1">
    <citation type="submission" date="2015-09" db="EMBL/GenBank/DDBJ databases">
        <title>Genome announcement of multiple Pseudomonas syringae strains.</title>
        <authorList>
            <person name="Thakur S."/>
            <person name="Wang P.W."/>
            <person name="Gong Y."/>
            <person name="Weir B.S."/>
            <person name="Guttman D.S."/>
        </authorList>
    </citation>
    <scope>NUCLEOTIDE SEQUENCE [LARGE SCALE GENOMIC DNA]</scope>
    <source>
        <strain evidence="1 2">ICMP16929</strain>
    </source>
</reference>
<sequence length="41" mass="4586">MLWACVLLPQLALDGVMRRRSDPDEPLALISGSAHRRVLQT</sequence>
<organism evidence="1 2">
    <name type="scientific">Pseudomonas syringae pv. spinaceae</name>
    <dbReference type="NCBI Taxonomy" id="264459"/>
    <lineage>
        <taxon>Bacteria</taxon>
        <taxon>Pseudomonadati</taxon>
        <taxon>Pseudomonadota</taxon>
        <taxon>Gammaproteobacteria</taxon>
        <taxon>Pseudomonadales</taxon>
        <taxon>Pseudomonadaceae</taxon>
        <taxon>Pseudomonas</taxon>
        <taxon>Pseudomonas syringae</taxon>
    </lineage>
</organism>
<dbReference type="EMBL" id="LJRI01001456">
    <property type="protein sequence ID" value="KPY60726.1"/>
    <property type="molecule type" value="Genomic_DNA"/>
</dbReference>
<feature type="non-terminal residue" evidence="1">
    <location>
        <position position="41"/>
    </location>
</feature>
<comment type="caution">
    <text evidence="1">The sequence shown here is derived from an EMBL/GenBank/DDBJ whole genome shotgun (WGS) entry which is preliminary data.</text>
</comment>
<evidence type="ECO:0000313" key="2">
    <source>
        <dbReference type="Proteomes" id="UP000050384"/>
    </source>
</evidence>
<gene>
    <name evidence="1" type="ORF">ALO94_05396</name>
</gene>
<protein>
    <submittedName>
        <fullName evidence="1">Uncharacterized protein</fullName>
    </submittedName>
</protein>
<dbReference type="Proteomes" id="UP000050384">
    <property type="component" value="Unassembled WGS sequence"/>
</dbReference>
<dbReference type="RefSeq" id="WP_411559820.1">
    <property type="nucleotide sequence ID" value="NZ_LJRI01001456.1"/>
</dbReference>
<proteinExistence type="predicted"/>
<name>A0A0P9ZFY8_PSESX</name>
<dbReference type="PATRIC" id="fig|264459.3.peg.6058"/>
<dbReference type="AlphaFoldDB" id="A0A0P9ZFY8"/>
<evidence type="ECO:0000313" key="1">
    <source>
        <dbReference type="EMBL" id="KPY60726.1"/>
    </source>
</evidence>